<organism evidence="2 3">
    <name type="scientific">Armillaria novae-zelandiae</name>
    <dbReference type="NCBI Taxonomy" id="153914"/>
    <lineage>
        <taxon>Eukaryota</taxon>
        <taxon>Fungi</taxon>
        <taxon>Dikarya</taxon>
        <taxon>Basidiomycota</taxon>
        <taxon>Agaricomycotina</taxon>
        <taxon>Agaricomycetes</taxon>
        <taxon>Agaricomycetidae</taxon>
        <taxon>Agaricales</taxon>
        <taxon>Marasmiineae</taxon>
        <taxon>Physalacriaceae</taxon>
        <taxon>Armillaria</taxon>
    </lineage>
</organism>
<reference evidence="2" key="1">
    <citation type="submission" date="2023-06" db="EMBL/GenBank/DDBJ databases">
        <authorList>
            <consortium name="Lawrence Berkeley National Laboratory"/>
            <person name="Ahrendt S."/>
            <person name="Sahu N."/>
            <person name="Indic B."/>
            <person name="Wong-Bajracharya J."/>
            <person name="Merenyi Z."/>
            <person name="Ke H.-M."/>
            <person name="Monk M."/>
            <person name="Kocsube S."/>
            <person name="Drula E."/>
            <person name="Lipzen A."/>
            <person name="Balint B."/>
            <person name="Henrissat B."/>
            <person name="Andreopoulos B."/>
            <person name="Martin F.M."/>
            <person name="Harder C.B."/>
            <person name="Rigling D."/>
            <person name="Ford K.L."/>
            <person name="Foster G.D."/>
            <person name="Pangilinan J."/>
            <person name="Papanicolaou A."/>
            <person name="Barry K."/>
            <person name="LaButti K."/>
            <person name="Viragh M."/>
            <person name="Koriabine M."/>
            <person name="Yan M."/>
            <person name="Riley R."/>
            <person name="Champramary S."/>
            <person name="Plett K.L."/>
            <person name="Tsai I.J."/>
            <person name="Slot J."/>
            <person name="Sipos G."/>
            <person name="Plett J."/>
            <person name="Nagy L.G."/>
            <person name="Grigoriev I.V."/>
        </authorList>
    </citation>
    <scope>NUCLEOTIDE SEQUENCE</scope>
    <source>
        <strain evidence="2">ICMP 16352</strain>
    </source>
</reference>
<feature type="signal peptide" evidence="1">
    <location>
        <begin position="1"/>
        <end position="20"/>
    </location>
</feature>
<accession>A0AA39UEF1</accession>
<sequence>MVVLRLSLLSVSFSWTGMNGTHRSATLRYHCITLSPPASRKNFAARKNSKKGGEDWRGCPAYKNQKTCRVASNSSHRRGINENG</sequence>
<proteinExistence type="predicted"/>
<evidence type="ECO:0008006" key="4">
    <source>
        <dbReference type="Google" id="ProtNLM"/>
    </source>
</evidence>
<dbReference type="EMBL" id="JAUEPR010000012">
    <property type="protein sequence ID" value="KAK0479204.1"/>
    <property type="molecule type" value="Genomic_DNA"/>
</dbReference>
<keyword evidence="1" id="KW-0732">Signal</keyword>
<dbReference type="AlphaFoldDB" id="A0AA39UEF1"/>
<keyword evidence="3" id="KW-1185">Reference proteome</keyword>
<comment type="caution">
    <text evidence="2">The sequence shown here is derived from an EMBL/GenBank/DDBJ whole genome shotgun (WGS) entry which is preliminary data.</text>
</comment>
<feature type="chain" id="PRO_5041427547" description="Secreted protein" evidence="1">
    <location>
        <begin position="21"/>
        <end position="84"/>
    </location>
</feature>
<gene>
    <name evidence="2" type="ORF">IW261DRAFT_1479783</name>
</gene>
<evidence type="ECO:0000313" key="3">
    <source>
        <dbReference type="Proteomes" id="UP001175227"/>
    </source>
</evidence>
<evidence type="ECO:0000313" key="2">
    <source>
        <dbReference type="EMBL" id="KAK0479204.1"/>
    </source>
</evidence>
<dbReference type="Proteomes" id="UP001175227">
    <property type="component" value="Unassembled WGS sequence"/>
</dbReference>
<evidence type="ECO:0000256" key="1">
    <source>
        <dbReference type="SAM" id="SignalP"/>
    </source>
</evidence>
<name>A0AA39UEF1_9AGAR</name>
<protein>
    <recommendedName>
        <fullName evidence="4">Secreted protein</fullName>
    </recommendedName>
</protein>